<dbReference type="Proteomes" id="UP000186313">
    <property type="component" value="Unassembled WGS sequence"/>
</dbReference>
<accession>A0A1Q9HCN7</accession>
<evidence type="ECO:0000313" key="1">
    <source>
        <dbReference type="EMBL" id="OLQ87130.1"/>
    </source>
</evidence>
<gene>
    <name evidence="2" type="ORF">BIY20_10345</name>
    <name evidence="1" type="ORF">BIY22_11205</name>
</gene>
<proteinExistence type="predicted"/>
<evidence type="ECO:0000313" key="4">
    <source>
        <dbReference type="Proteomes" id="UP000186313"/>
    </source>
</evidence>
<dbReference type="Proteomes" id="UP000186039">
    <property type="component" value="Unassembled WGS sequence"/>
</dbReference>
<evidence type="ECO:0000313" key="2">
    <source>
        <dbReference type="EMBL" id="OLQ90951.1"/>
    </source>
</evidence>
<dbReference type="Pfam" id="PF12065">
    <property type="entry name" value="DUF3545"/>
    <property type="match status" value="1"/>
</dbReference>
<protein>
    <submittedName>
        <fullName evidence="1">DUF3545 domain-containing protein</fullName>
    </submittedName>
</protein>
<dbReference type="EMBL" id="MJMJ01000034">
    <property type="protein sequence ID" value="OLQ87130.1"/>
    <property type="molecule type" value="Genomic_DNA"/>
</dbReference>
<dbReference type="OrthoDB" id="5918741at2"/>
<comment type="caution">
    <text evidence="1">The sequence shown here is derived from an EMBL/GenBank/DDBJ whole genome shotgun (WGS) entry which is preliminary data.</text>
</comment>
<reference evidence="3 4" key="1">
    <citation type="submission" date="2016-09" db="EMBL/GenBank/DDBJ databases">
        <title>Genomic Taxonomy of the Vibrionaceae.</title>
        <authorList>
            <person name="Gonzalez-Castillo A."/>
            <person name="Gomez-Gil B."/>
            <person name="Enciso-Ibarra K."/>
        </authorList>
    </citation>
    <scope>NUCLEOTIDE SEQUENCE [LARGE SCALE GENOMIC DNA]</scope>
    <source>
        <strain evidence="2 3">CAIM 1902</strain>
        <strain evidence="1 4">CAIM 703</strain>
    </source>
</reference>
<sequence>MDGLNFDDMMEMDFSKGRSARNKPVKRKWREIEAINDRRRLEKELRDMDIGLDSIDDLEL</sequence>
<dbReference type="EMBL" id="MJMH01000176">
    <property type="protein sequence ID" value="OLQ90951.1"/>
    <property type="molecule type" value="Genomic_DNA"/>
</dbReference>
<organism evidence="1 4">
    <name type="scientific">Vibrio panuliri</name>
    <dbReference type="NCBI Taxonomy" id="1381081"/>
    <lineage>
        <taxon>Bacteria</taxon>
        <taxon>Pseudomonadati</taxon>
        <taxon>Pseudomonadota</taxon>
        <taxon>Gammaproteobacteria</taxon>
        <taxon>Vibrionales</taxon>
        <taxon>Vibrionaceae</taxon>
        <taxon>Vibrio</taxon>
    </lineage>
</organism>
<dbReference type="InterPro" id="IPR021932">
    <property type="entry name" value="DUF3545"/>
</dbReference>
<evidence type="ECO:0000313" key="3">
    <source>
        <dbReference type="Proteomes" id="UP000186039"/>
    </source>
</evidence>
<dbReference type="RefSeq" id="WP_075709955.1">
    <property type="nucleotide sequence ID" value="NZ_AP019654.1"/>
</dbReference>
<dbReference type="AlphaFoldDB" id="A0A1Q9HCN7"/>
<keyword evidence="3" id="KW-1185">Reference proteome</keyword>
<name>A0A1Q9HCN7_9VIBR</name>